<proteinExistence type="inferred from homology"/>
<feature type="compositionally biased region" description="Pro residues" evidence="2">
    <location>
        <begin position="193"/>
        <end position="220"/>
    </location>
</feature>
<dbReference type="PANTHER" id="PTHR32097">
    <property type="entry name" value="CAMP-BINDING PROTEIN 1-RELATED"/>
    <property type="match status" value="1"/>
</dbReference>
<feature type="region of interest" description="Disordered" evidence="2">
    <location>
        <begin position="188"/>
        <end position="266"/>
    </location>
</feature>
<protein>
    <recommendedName>
        <fullName evidence="3">TerD domain-containing protein</fullName>
    </recommendedName>
</protein>
<sequence length="723" mass="74942">MTHIIKGANTPVPAGPLRVAVGRGAVPGTPAVDASALLLDAAGRVRGDADLVFRGRPRHPSGAVRHLGVGQGGGQFAEWLELDLPDIEPAVQRVVITGSCAGGTFGQVPGLYARVVAYDGTIAAHYEVTDASTETAFVLGEFYRRDGAWRFRAVGQGYDSGLAGLATDFGCGVAAPAASGEPIVTTGVSKTAVPPPGAQPAVPAGPPAPPGAPAVPPPSPSLADARPLPPDATGRPGFPGPLEPAGSSVSSSSSGSSGWSGSSWSPPYVRSGTGAATLTVDPPFPPGAGPVIVEARVRGTGRLTVRLPGRADEVFDGVLPGRRGRALVQPPRKGGPLRLDVRHDGDWTISVLPLSAARPFGTGTVRGQGPDVLAYPGAAADLRIRVAGRHQGRFRLSCHRGDTPDDLRRPEPLHSGSGRIATAVRISDGPLLLVVDTCHTDWELTALPLSAGAPSADRKSGVHEGRGQKTVTLVNPQPGRPALVRYEFRGAEPAYGLEVRTVGRQGGESGWLSGYAHGTRGVSLAFASGAAESTVRVRHSGEWTLRLLPEEEAPLLTGPVEGKGSTVLRYQGPPALMRLRRASPAAGGRLAAWAWNHPSGEPAIIADVGDRPALGPLWVHPGGSAFVAVAASEYTRWRLAPASFDEVPVLGGRAQGTGYGVVRHIGPDTTVSYGSNCGDPRLCQLDENLFPWREVTATSGPYVVSEGILHVRALGDWTLEAHR</sequence>
<reference evidence="4 5" key="1">
    <citation type="submission" date="2016-12" db="EMBL/GenBank/DDBJ databases">
        <title>Genome Mining:The Detection of Biosynthetic Gene Clusters to Aid in the Expression of Curamycin A produced by Streptomyces sp. strain CZA14.</title>
        <authorList>
            <person name="Durrell K.A."/>
            <person name="Kirby B.M."/>
            <person name="Khan W."/>
            <person name="Mthethwa T."/>
            <person name="Le Roes-Hill M."/>
        </authorList>
    </citation>
    <scope>NUCLEOTIDE SEQUENCE [LARGE SCALE GENOMIC DNA]</scope>
    <source>
        <strain evidence="4 5">CZA14</strain>
    </source>
</reference>
<keyword evidence="5" id="KW-1185">Reference proteome</keyword>
<comment type="similarity">
    <text evidence="1">Belongs to the CAPAB/TerDEXZ family.</text>
</comment>
<dbReference type="EMBL" id="MRYD01000459">
    <property type="protein sequence ID" value="OSZ55608.1"/>
    <property type="molecule type" value="Genomic_DNA"/>
</dbReference>
<dbReference type="InterPro" id="IPR051324">
    <property type="entry name" value="Stress/Tellurium_Resist"/>
</dbReference>
<dbReference type="Proteomes" id="UP000194266">
    <property type="component" value="Unassembled WGS sequence"/>
</dbReference>
<feature type="compositionally biased region" description="Low complexity" evidence="2">
    <location>
        <begin position="246"/>
        <end position="265"/>
    </location>
</feature>
<comment type="caution">
    <text evidence="4">The sequence shown here is derived from an EMBL/GenBank/DDBJ whole genome shotgun (WGS) entry which is preliminary data.</text>
</comment>
<evidence type="ECO:0000256" key="1">
    <source>
        <dbReference type="ARBA" id="ARBA00008775"/>
    </source>
</evidence>
<evidence type="ECO:0000313" key="4">
    <source>
        <dbReference type="EMBL" id="OSZ55608.1"/>
    </source>
</evidence>
<dbReference type="InterPro" id="IPR003325">
    <property type="entry name" value="TerD"/>
</dbReference>
<accession>A0ABX3Y6W9</accession>
<dbReference type="RefSeq" id="WP_086173554.1">
    <property type="nucleotide sequence ID" value="NZ_MRYD01000459.1"/>
</dbReference>
<evidence type="ECO:0000313" key="5">
    <source>
        <dbReference type="Proteomes" id="UP000194266"/>
    </source>
</evidence>
<dbReference type="Pfam" id="PF02342">
    <property type="entry name" value="TerD"/>
    <property type="match status" value="1"/>
</dbReference>
<evidence type="ECO:0000256" key="2">
    <source>
        <dbReference type="SAM" id="MobiDB-lite"/>
    </source>
</evidence>
<name>A0ABX3Y6W9_9ACTN</name>
<organism evidence="4 5">
    <name type="scientific">Streptomyces pharetrae CZA14</name>
    <dbReference type="NCBI Taxonomy" id="1144883"/>
    <lineage>
        <taxon>Bacteria</taxon>
        <taxon>Bacillati</taxon>
        <taxon>Actinomycetota</taxon>
        <taxon>Actinomycetes</taxon>
        <taxon>Kitasatosporales</taxon>
        <taxon>Streptomycetaceae</taxon>
        <taxon>Streptomyces</taxon>
    </lineage>
</organism>
<dbReference type="CDD" id="cd06974">
    <property type="entry name" value="TerD_like"/>
    <property type="match status" value="1"/>
</dbReference>
<feature type="domain" description="TerD" evidence="3">
    <location>
        <begin position="29"/>
        <end position="169"/>
    </location>
</feature>
<dbReference type="Gene3D" id="2.60.60.30">
    <property type="entry name" value="sav2460 like domains"/>
    <property type="match status" value="1"/>
</dbReference>
<gene>
    <name evidence="4" type="ORF">OQI_37545</name>
</gene>
<dbReference type="PANTHER" id="PTHR32097:SF4">
    <property type="entry name" value="GENERAL STRESS PROTEIN 16U"/>
    <property type="match status" value="1"/>
</dbReference>
<evidence type="ECO:0000259" key="3">
    <source>
        <dbReference type="Pfam" id="PF02342"/>
    </source>
</evidence>